<gene>
    <name evidence="8" type="ORF">CUNI_LOCUS12257</name>
</gene>
<dbReference type="Gene3D" id="2.30.34.10">
    <property type="entry name" value="Leishmanolysin domain 4"/>
    <property type="match status" value="1"/>
</dbReference>
<evidence type="ECO:0000313" key="8">
    <source>
        <dbReference type="EMBL" id="CAG5126699.1"/>
    </source>
</evidence>
<keyword evidence="4 7" id="KW-0378">Hydrolase</keyword>
<dbReference type="InterPro" id="IPR001577">
    <property type="entry name" value="Peptidase_M8"/>
</dbReference>
<name>A0A8S3ZBW1_9EUPU</name>
<keyword evidence="9" id="KW-1185">Reference proteome</keyword>
<proteinExistence type="inferred from homology"/>
<dbReference type="GO" id="GO:0004222">
    <property type="term" value="F:metalloendopeptidase activity"/>
    <property type="evidence" value="ECO:0007669"/>
    <property type="project" value="UniProtKB-UniRule"/>
</dbReference>
<dbReference type="OrthoDB" id="527990at2759"/>
<dbReference type="GO" id="GO:0046872">
    <property type="term" value="F:metal ion binding"/>
    <property type="evidence" value="ECO:0007669"/>
    <property type="project" value="UniProtKB-KW"/>
</dbReference>
<dbReference type="Proteomes" id="UP000678393">
    <property type="component" value="Unassembled WGS sequence"/>
</dbReference>
<sequence length="201" mass="22427">YFDSLPGISSEDIEKYAGSVALADYCPYLQEFSWTNENNVPVRGSNCEDSENNLDPANNFFGETYGERSLCFAHAGKWFLHRCALVKSPQHAGSGCYEFSCIAGVGLVIKAQNQTYRCYKQQQVLNVVFHSSKYIHQGTIVCPPCDEICKHEGVVCPADREPPAGTQLPQFDNTFCRGCCQSSQQHRALFLVSVLCYVLSR</sequence>
<dbReference type="GO" id="GO:0006508">
    <property type="term" value="P:proteolysis"/>
    <property type="evidence" value="ECO:0007669"/>
    <property type="project" value="UniProtKB-KW"/>
</dbReference>
<evidence type="ECO:0000256" key="1">
    <source>
        <dbReference type="ARBA" id="ARBA00005860"/>
    </source>
</evidence>
<evidence type="ECO:0000256" key="2">
    <source>
        <dbReference type="ARBA" id="ARBA00022670"/>
    </source>
</evidence>
<comment type="similarity">
    <text evidence="1 7">Belongs to the peptidase M8 family.</text>
</comment>
<reference evidence="8" key="1">
    <citation type="submission" date="2021-04" db="EMBL/GenBank/DDBJ databases">
        <authorList>
            <consortium name="Molecular Ecology Group"/>
        </authorList>
    </citation>
    <scope>NUCLEOTIDE SEQUENCE</scope>
</reference>
<dbReference type="EC" id="3.4.24.-" evidence="7"/>
<evidence type="ECO:0000256" key="4">
    <source>
        <dbReference type="ARBA" id="ARBA00022801"/>
    </source>
</evidence>
<evidence type="ECO:0000256" key="6">
    <source>
        <dbReference type="ARBA" id="ARBA00023049"/>
    </source>
</evidence>
<evidence type="ECO:0000256" key="5">
    <source>
        <dbReference type="ARBA" id="ARBA00022833"/>
    </source>
</evidence>
<evidence type="ECO:0000313" key="9">
    <source>
        <dbReference type="Proteomes" id="UP000678393"/>
    </source>
</evidence>
<organism evidence="8 9">
    <name type="scientific">Candidula unifasciata</name>
    <dbReference type="NCBI Taxonomy" id="100452"/>
    <lineage>
        <taxon>Eukaryota</taxon>
        <taxon>Metazoa</taxon>
        <taxon>Spiralia</taxon>
        <taxon>Lophotrochozoa</taxon>
        <taxon>Mollusca</taxon>
        <taxon>Gastropoda</taxon>
        <taxon>Heterobranchia</taxon>
        <taxon>Euthyneura</taxon>
        <taxon>Panpulmonata</taxon>
        <taxon>Eupulmonata</taxon>
        <taxon>Stylommatophora</taxon>
        <taxon>Helicina</taxon>
        <taxon>Helicoidea</taxon>
        <taxon>Geomitridae</taxon>
        <taxon>Candidula</taxon>
    </lineage>
</organism>
<evidence type="ECO:0000256" key="3">
    <source>
        <dbReference type="ARBA" id="ARBA00022723"/>
    </source>
</evidence>
<dbReference type="Pfam" id="PF01457">
    <property type="entry name" value="Peptidase_M8"/>
    <property type="match status" value="1"/>
</dbReference>
<dbReference type="GO" id="GO:0007155">
    <property type="term" value="P:cell adhesion"/>
    <property type="evidence" value="ECO:0007669"/>
    <property type="project" value="InterPro"/>
</dbReference>
<dbReference type="EMBL" id="CAJHNH020002434">
    <property type="protein sequence ID" value="CAG5126699.1"/>
    <property type="molecule type" value="Genomic_DNA"/>
</dbReference>
<comment type="caution">
    <text evidence="8">The sequence shown here is derived from an EMBL/GenBank/DDBJ whole genome shotgun (WGS) entry which is preliminary data.</text>
</comment>
<comment type="cofactor">
    <cofactor evidence="7">
        <name>Zn(2+)</name>
        <dbReference type="ChEBI" id="CHEBI:29105"/>
    </cofactor>
    <text evidence="7">Binds 1 zinc ion per subunit.</text>
</comment>
<keyword evidence="2 7" id="KW-0645">Protease</keyword>
<evidence type="ECO:0000256" key="7">
    <source>
        <dbReference type="RuleBase" id="RU366077"/>
    </source>
</evidence>
<protein>
    <recommendedName>
        <fullName evidence="7">Leishmanolysin-like peptidase</fullName>
        <ecNumber evidence="7">3.4.24.-</ecNumber>
    </recommendedName>
</protein>
<feature type="non-terminal residue" evidence="8">
    <location>
        <position position="1"/>
    </location>
</feature>
<keyword evidence="3 7" id="KW-0479">Metal-binding</keyword>
<dbReference type="GO" id="GO:0016020">
    <property type="term" value="C:membrane"/>
    <property type="evidence" value="ECO:0007669"/>
    <property type="project" value="InterPro"/>
</dbReference>
<keyword evidence="6 7" id="KW-0482">Metalloprotease</keyword>
<dbReference type="AlphaFoldDB" id="A0A8S3ZBW1"/>
<keyword evidence="5 7" id="KW-0862">Zinc</keyword>
<accession>A0A8S3ZBW1</accession>
<dbReference type="SUPFAM" id="SSF55486">
    <property type="entry name" value="Metalloproteases ('zincins'), catalytic domain"/>
    <property type="match status" value="1"/>
</dbReference>